<dbReference type="SMART" id="SM00421">
    <property type="entry name" value="HTH_LUXR"/>
    <property type="match status" value="1"/>
</dbReference>
<dbReference type="SUPFAM" id="SSF46894">
    <property type="entry name" value="C-terminal effector domain of the bipartite response regulators"/>
    <property type="match status" value="1"/>
</dbReference>
<dbReference type="AlphaFoldDB" id="A0A9D1M6H5"/>
<comment type="caution">
    <text evidence="5">The sequence shown here is derived from an EMBL/GenBank/DDBJ whole genome shotgun (WGS) entry which is preliminary data.</text>
</comment>
<dbReference type="InterPro" id="IPR016032">
    <property type="entry name" value="Sig_transdc_resp-reg_C-effctor"/>
</dbReference>
<evidence type="ECO:0000256" key="1">
    <source>
        <dbReference type="ARBA" id="ARBA00023015"/>
    </source>
</evidence>
<reference evidence="5" key="1">
    <citation type="submission" date="2020-10" db="EMBL/GenBank/DDBJ databases">
        <authorList>
            <person name="Gilroy R."/>
        </authorList>
    </citation>
    <scope>NUCLEOTIDE SEQUENCE</scope>
    <source>
        <strain evidence="5">CHK158-818</strain>
    </source>
</reference>
<accession>A0A9D1M6H5</accession>
<dbReference type="Pfam" id="PF00196">
    <property type="entry name" value="GerE"/>
    <property type="match status" value="1"/>
</dbReference>
<organism evidence="5 6">
    <name type="scientific">Candidatus Gallibacteroides avistercoris</name>
    <dbReference type="NCBI Taxonomy" id="2840833"/>
    <lineage>
        <taxon>Bacteria</taxon>
        <taxon>Pseudomonadati</taxon>
        <taxon>Bacteroidota</taxon>
        <taxon>Bacteroidia</taxon>
        <taxon>Bacteroidales</taxon>
        <taxon>Bacteroidaceae</taxon>
        <taxon>Bacteroidaceae incertae sedis</taxon>
        <taxon>Candidatus Gallibacteroides</taxon>
    </lineage>
</organism>
<sequence length="254" mass="29693">MDIIAKLNGVLLQQDFTKAQMALYQSELDKYKKIAYGYANIENCISVLSDMHTNSSYIYYGEFSKILGFNHTKAIEDKINSIWENNILKLIHPEDLYEKYLQELRFFHFIKHQPKKKRSHFFLANTLRIKDISGNYLDSLHRLFYIPSFFDQNMWLALCLYSPITYDLPHKYIIVNTLTGQLSELGKRNNATILSEREIQVLRLIDKGLMSKNIAESLSISINTVSRHRQKILEKLHVKNSIEACHIAKKLGIF</sequence>
<dbReference type="InterPro" id="IPR000792">
    <property type="entry name" value="Tscrpt_reg_LuxR_C"/>
</dbReference>
<evidence type="ECO:0000259" key="4">
    <source>
        <dbReference type="PROSITE" id="PS50043"/>
    </source>
</evidence>
<dbReference type="EMBL" id="DVNA01000049">
    <property type="protein sequence ID" value="HIU54601.1"/>
    <property type="molecule type" value="Genomic_DNA"/>
</dbReference>
<dbReference type="PRINTS" id="PR00038">
    <property type="entry name" value="HTHLUXR"/>
</dbReference>
<name>A0A9D1M6H5_9BACT</name>
<dbReference type="InterPro" id="IPR036388">
    <property type="entry name" value="WH-like_DNA-bd_sf"/>
</dbReference>
<evidence type="ECO:0000313" key="6">
    <source>
        <dbReference type="Proteomes" id="UP000824112"/>
    </source>
</evidence>
<dbReference type="GO" id="GO:0006355">
    <property type="term" value="P:regulation of DNA-templated transcription"/>
    <property type="evidence" value="ECO:0007669"/>
    <property type="project" value="InterPro"/>
</dbReference>
<keyword evidence="3" id="KW-0804">Transcription</keyword>
<feature type="domain" description="HTH luxR-type" evidence="4">
    <location>
        <begin position="187"/>
        <end position="252"/>
    </location>
</feature>
<dbReference type="PANTHER" id="PTHR44688:SF16">
    <property type="entry name" value="DNA-BINDING TRANSCRIPTIONAL ACTIVATOR DEVR_DOSR"/>
    <property type="match status" value="1"/>
</dbReference>
<dbReference type="Proteomes" id="UP000824112">
    <property type="component" value="Unassembled WGS sequence"/>
</dbReference>
<evidence type="ECO:0000256" key="3">
    <source>
        <dbReference type="ARBA" id="ARBA00023163"/>
    </source>
</evidence>
<proteinExistence type="predicted"/>
<keyword evidence="2" id="KW-0238">DNA-binding</keyword>
<protein>
    <submittedName>
        <fullName evidence="5">Helix-turn-helix transcriptional regulator</fullName>
    </submittedName>
</protein>
<dbReference type="PANTHER" id="PTHR44688">
    <property type="entry name" value="DNA-BINDING TRANSCRIPTIONAL ACTIVATOR DEVR_DOSR"/>
    <property type="match status" value="1"/>
</dbReference>
<gene>
    <name evidence="5" type="ORF">IAB03_02190</name>
</gene>
<dbReference type="Gene3D" id="3.30.450.20">
    <property type="entry name" value="PAS domain"/>
    <property type="match status" value="1"/>
</dbReference>
<dbReference type="Gene3D" id="1.10.10.10">
    <property type="entry name" value="Winged helix-like DNA-binding domain superfamily/Winged helix DNA-binding domain"/>
    <property type="match status" value="1"/>
</dbReference>
<reference evidence="5" key="2">
    <citation type="journal article" date="2021" name="PeerJ">
        <title>Extensive microbial diversity within the chicken gut microbiome revealed by metagenomics and culture.</title>
        <authorList>
            <person name="Gilroy R."/>
            <person name="Ravi A."/>
            <person name="Getino M."/>
            <person name="Pursley I."/>
            <person name="Horton D.L."/>
            <person name="Alikhan N.F."/>
            <person name="Baker D."/>
            <person name="Gharbi K."/>
            <person name="Hall N."/>
            <person name="Watson M."/>
            <person name="Adriaenssens E.M."/>
            <person name="Foster-Nyarko E."/>
            <person name="Jarju S."/>
            <person name="Secka A."/>
            <person name="Antonio M."/>
            <person name="Oren A."/>
            <person name="Chaudhuri R.R."/>
            <person name="La Ragione R."/>
            <person name="Hildebrand F."/>
            <person name="Pallen M.J."/>
        </authorList>
    </citation>
    <scope>NUCLEOTIDE SEQUENCE</scope>
    <source>
        <strain evidence="5">CHK158-818</strain>
    </source>
</reference>
<keyword evidence="1" id="KW-0805">Transcription regulation</keyword>
<dbReference type="CDD" id="cd06170">
    <property type="entry name" value="LuxR_C_like"/>
    <property type="match status" value="1"/>
</dbReference>
<dbReference type="PROSITE" id="PS50043">
    <property type="entry name" value="HTH_LUXR_2"/>
    <property type="match status" value="1"/>
</dbReference>
<evidence type="ECO:0000256" key="2">
    <source>
        <dbReference type="ARBA" id="ARBA00023125"/>
    </source>
</evidence>
<evidence type="ECO:0000313" key="5">
    <source>
        <dbReference type="EMBL" id="HIU54601.1"/>
    </source>
</evidence>
<dbReference type="GO" id="GO:0003677">
    <property type="term" value="F:DNA binding"/>
    <property type="evidence" value="ECO:0007669"/>
    <property type="project" value="UniProtKB-KW"/>
</dbReference>